<dbReference type="GO" id="GO:0044781">
    <property type="term" value="P:bacterial-type flagellum organization"/>
    <property type="evidence" value="ECO:0007669"/>
    <property type="project" value="InterPro"/>
</dbReference>
<dbReference type="EMBL" id="UXAV01000042">
    <property type="protein sequence ID" value="VDC29745.1"/>
    <property type="molecule type" value="Genomic_DNA"/>
</dbReference>
<dbReference type="GO" id="GO:0016020">
    <property type="term" value="C:membrane"/>
    <property type="evidence" value="ECO:0007669"/>
    <property type="project" value="InterPro"/>
</dbReference>
<keyword evidence="5 7" id="KW-0472">Membrane</keyword>
<keyword evidence="3 7" id="KW-0812">Transmembrane</keyword>
<organism evidence="8 9">
    <name type="scientific">Filibacter tadaridae</name>
    <dbReference type="NCBI Taxonomy" id="2483811"/>
    <lineage>
        <taxon>Bacteria</taxon>
        <taxon>Bacillati</taxon>
        <taxon>Bacillota</taxon>
        <taxon>Bacilli</taxon>
        <taxon>Bacillales</taxon>
        <taxon>Caryophanaceae</taxon>
        <taxon>Filibacter</taxon>
    </lineage>
</organism>
<feature type="transmembrane region" description="Helical" evidence="7">
    <location>
        <begin position="82"/>
        <end position="100"/>
    </location>
</feature>
<feature type="region of interest" description="Disordered" evidence="6">
    <location>
        <begin position="41"/>
        <end position="63"/>
    </location>
</feature>
<dbReference type="Proteomes" id="UP000270468">
    <property type="component" value="Unassembled WGS sequence"/>
</dbReference>
<comment type="subcellular location">
    <subcellularLocation>
        <location evidence="1">Cell membrane</location>
    </subcellularLocation>
</comment>
<keyword evidence="2" id="KW-1003">Cell membrane</keyword>
<evidence type="ECO:0000256" key="5">
    <source>
        <dbReference type="ARBA" id="ARBA00023136"/>
    </source>
</evidence>
<name>A0A3P5XPI1_9BACL</name>
<dbReference type="Pfam" id="PF04347">
    <property type="entry name" value="FliO"/>
    <property type="match status" value="1"/>
</dbReference>
<evidence type="ECO:0000256" key="4">
    <source>
        <dbReference type="ARBA" id="ARBA00022989"/>
    </source>
</evidence>
<dbReference type="AlphaFoldDB" id="A0A3P5XPI1"/>
<evidence type="ECO:0000313" key="8">
    <source>
        <dbReference type="EMBL" id="VDC29745.1"/>
    </source>
</evidence>
<feature type="region of interest" description="Disordered" evidence="6">
    <location>
        <begin position="212"/>
        <end position="231"/>
    </location>
</feature>
<proteinExistence type="predicted"/>
<gene>
    <name evidence="8" type="ORF">FILTAD_02297</name>
</gene>
<keyword evidence="9" id="KW-1185">Reference proteome</keyword>
<accession>A0A3P5XPI1</accession>
<protein>
    <recommendedName>
        <fullName evidence="10">Flagellar biosynthesis protein, FliO</fullName>
    </recommendedName>
</protein>
<evidence type="ECO:0000256" key="2">
    <source>
        <dbReference type="ARBA" id="ARBA00022475"/>
    </source>
</evidence>
<evidence type="ECO:0000256" key="7">
    <source>
        <dbReference type="SAM" id="Phobius"/>
    </source>
</evidence>
<evidence type="ECO:0008006" key="10">
    <source>
        <dbReference type="Google" id="ProtNLM"/>
    </source>
</evidence>
<keyword evidence="4 7" id="KW-1133">Transmembrane helix</keyword>
<evidence type="ECO:0000256" key="3">
    <source>
        <dbReference type="ARBA" id="ARBA00022692"/>
    </source>
</evidence>
<dbReference type="InterPro" id="IPR022781">
    <property type="entry name" value="Flagellar_biosynth_FliO"/>
</dbReference>
<reference evidence="8 9" key="1">
    <citation type="submission" date="2018-11" db="EMBL/GenBank/DDBJ databases">
        <authorList>
            <person name="Criscuolo A."/>
        </authorList>
    </citation>
    <scope>NUCLEOTIDE SEQUENCE [LARGE SCALE GENOMIC DNA]</scope>
    <source>
        <strain evidence="8">ATB-66</strain>
    </source>
</reference>
<dbReference type="RefSeq" id="WP_124070912.1">
    <property type="nucleotide sequence ID" value="NZ_CBCRXF010000001.1"/>
</dbReference>
<evidence type="ECO:0000256" key="6">
    <source>
        <dbReference type="SAM" id="MobiDB-lite"/>
    </source>
</evidence>
<evidence type="ECO:0000256" key="1">
    <source>
        <dbReference type="ARBA" id="ARBA00004236"/>
    </source>
</evidence>
<feature type="compositionally biased region" description="Basic and acidic residues" evidence="6">
    <location>
        <begin position="47"/>
        <end position="58"/>
    </location>
</feature>
<sequence>MKVSVIYTWLSVLLVFVFIASYTPTPVLASADPNRTVSDCLDSGKGCGEKKVTEKESDMPASDHSNDEVAVGLTAWDYIKTFFALLFVIGLLFALLKFINRKNRMYDKNRLMKNMGGVSLGQHKSMQLVVVGESYFLIGVGDDIRLLKEITDPAEIERLTDFYDEDDKQLPGGMLDLVLSKIAGSNKKKQVEPIKKTTDFGSLFNSKLNEMKEERKKQIGRLTEKEQTKDE</sequence>
<dbReference type="OrthoDB" id="2376965at2"/>
<evidence type="ECO:0000313" key="9">
    <source>
        <dbReference type="Proteomes" id="UP000270468"/>
    </source>
</evidence>